<accession>A0A8H5HAF4</accession>
<dbReference type="PANTHER" id="PTHR46118">
    <property type="entry name" value="PROTEIN ABHD11"/>
    <property type="match status" value="1"/>
</dbReference>
<dbReference type="InterPro" id="IPR029058">
    <property type="entry name" value="AB_hydrolase_fold"/>
</dbReference>
<reference evidence="4 5" key="1">
    <citation type="journal article" date="2020" name="ISME J.">
        <title>Uncovering the hidden diversity of litter-decomposition mechanisms in mushroom-forming fungi.</title>
        <authorList>
            <person name="Floudas D."/>
            <person name="Bentzer J."/>
            <person name="Ahren D."/>
            <person name="Johansson T."/>
            <person name="Persson P."/>
            <person name="Tunlid A."/>
        </authorList>
    </citation>
    <scope>NUCLEOTIDE SEQUENCE [LARGE SCALE GENOMIC DNA]</scope>
    <source>
        <strain evidence="4 5">CBS 661.87</strain>
    </source>
</reference>
<dbReference type="PANTHER" id="PTHR46118:SF4">
    <property type="entry name" value="PROTEIN ABHD11"/>
    <property type="match status" value="1"/>
</dbReference>
<dbReference type="InterPro" id="IPR000073">
    <property type="entry name" value="AB_hydrolase_1"/>
</dbReference>
<comment type="similarity">
    <text evidence="1">Belongs to the AB hydrolase superfamily.</text>
</comment>
<dbReference type="AlphaFoldDB" id="A0A8H5HAF4"/>
<dbReference type="Proteomes" id="UP000565441">
    <property type="component" value="Unassembled WGS sequence"/>
</dbReference>
<sequence>MRLLGQTLLCRVIAEHSFHTGQSTSARCALTPRNNFLLSSMVSHPHCRNFSAKSTPVDLSSEPYIPPNGNTTDGAVVILHGLFGSKRNFASLCKAFVRDLNRPVYALDLRNHGSSPHTTPMNYESMAADVSHFITKNNLKEVSLLGHSMGGKVAMTLALSSSLPSLSNLIISDIAPVRSSLSPSFQRYLKVMSDIEDPATDVRTREAADKILQTVEKDLSIRQFLLTNLMLPSNPSDKTVKFKIPIATLKGAIAALGSFPFALDEGRQWHGRTLVVKGAKSDYITDDSIAIFNAFFPNAKVEVLDTGHWVHAEKPNEFKRIFVDFILETTSS</sequence>
<dbReference type="EMBL" id="JAACJP010000015">
    <property type="protein sequence ID" value="KAF5379698.1"/>
    <property type="molecule type" value="Genomic_DNA"/>
</dbReference>
<keyword evidence="5" id="KW-1185">Reference proteome</keyword>
<dbReference type="OrthoDB" id="8119704at2759"/>
<keyword evidence="2" id="KW-0378">Hydrolase</keyword>
<evidence type="ECO:0000313" key="4">
    <source>
        <dbReference type="EMBL" id="KAF5379698.1"/>
    </source>
</evidence>
<feature type="domain" description="AB hydrolase-1" evidence="3">
    <location>
        <begin position="75"/>
        <end position="315"/>
    </location>
</feature>
<organism evidence="4 5">
    <name type="scientific">Tricholomella constricta</name>
    <dbReference type="NCBI Taxonomy" id="117010"/>
    <lineage>
        <taxon>Eukaryota</taxon>
        <taxon>Fungi</taxon>
        <taxon>Dikarya</taxon>
        <taxon>Basidiomycota</taxon>
        <taxon>Agaricomycotina</taxon>
        <taxon>Agaricomycetes</taxon>
        <taxon>Agaricomycetidae</taxon>
        <taxon>Agaricales</taxon>
        <taxon>Tricholomatineae</taxon>
        <taxon>Lyophyllaceae</taxon>
        <taxon>Tricholomella</taxon>
    </lineage>
</organism>
<protein>
    <recommendedName>
        <fullName evidence="3">AB hydrolase-1 domain-containing protein</fullName>
    </recommendedName>
</protein>
<dbReference type="Pfam" id="PF00561">
    <property type="entry name" value="Abhydrolase_1"/>
    <property type="match status" value="1"/>
</dbReference>
<evidence type="ECO:0000256" key="2">
    <source>
        <dbReference type="ARBA" id="ARBA00022801"/>
    </source>
</evidence>
<dbReference type="GO" id="GO:0052689">
    <property type="term" value="F:carboxylic ester hydrolase activity"/>
    <property type="evidence" value="ECO:0007669"/>
    <property type="project" value="TreeGrafter"/>
</dbReference>
<dbReference type="GO" id="GO:0005739">
    <property type="term" value="C:mitochondrion"/>
    <property type="evidence" value="ECO:0007669"/>
    <property type="project" value="TreeGrafter"/>
</dbReference>
<evidence type="ECO:0000256" key="1">
    <source>
        <dbReference type="ARBA" id="ARBA00008645"/>
    </source>
</evidence>
<dbReference type="SUPFAM" id="SSF53474">
    <property type="entry name" value="alpha/beta-Hydrolases"/>
    <property type="match status" value="1"/>
</dbReference>
<evidence type="ECO:0000259" key="3">
    <source>
        <dbReference type="Pfam" id="PF00561"/>
    </source>
</evidence>
<gene>
    <name evidence="4" type="ORF">D9615_005736</name>
</gene>
<name>A0A8H5HAF4_9AGAR</name>
<proteinExistence type="inferred from homology"/>
<evidence type="ECO:0000313" key="5">
    <source>
        <dbReference type="Proteomes" id="UP000565441"/>
    </source>
</evidence>
<dbReference type="Gene3D" id="3.40.50.1820">
    <property type="entry name" value="alpha/beta hydrolase"/>
    <property type="match status" value="1"/>
</dbReference>
<comment type="caution">
    <text evidence="4">The sequence shown here is derived from an EMBL/GenBank/DDBJ whole genome shotgun (WGS) entry which is preliminary data.</text>
</comment>